<reference evidence="4 5" key="1">
    <citation type="journal article" date="2017" name="Front. Microbiol.">
        <title>New Insights into the Diversity of the Genus Faecalibacterium.</title>
        <authorList>
            <person name="Benevides L."/>
            <person name="Burman S."/>
            <person name="Martin R."/>
            <person name="Robert V."/>
            <person name="Thomas M."/>
            <person name="Miquel S."/>
            <person name="Chain F."/>
            <person name="Sokol H."/>
            <person name="Bermudez-Humaran L.G."/>
            <person name="Morrison M."/>
            <person name="Langella P."/>
            <person name="Azevedo V.A."/>
            <person name="Chatel J.M."/>
            <person name="Soares S."/>
        </authorList>
    </citation>
    <scope>NUCLEOTIDE SEQUENCE [LARGE SCALE GENOMIC DNA]</scope>
    <source>
        <strain evidence="2 5">CNCM I 4573</strain>
        <strain evidence="3 4">CNCM I 4575</strain>
    </source>
</reference>
<evidence type="ECO:0000313" key="2">
    <source>
        <dbReference type="EMBL" id="PDX74163.1"/>
    </source>
</evidence>
<dbReference type="Proteomes" id="UP000220005">
    <property type="component" value="Unassembled WGS sequence"/>
</dbReference>
<organism evidence="2 5">
    <name type="scientific">Faecalibacterium prausnitzii</name>
    <dbReference type="NCBI Taxonomy" id="853"/>
    <lineage>
        <taxon>Bacteria</taxon>
        <taxon>Bacillati</taxon>
        <taxon>Bacillota</taxon>
        <taxon>Clostridia</taxon>
        <taxon>Eubacteriales</taxon>
        <taxon>Oscillospiraceae</taxon>
        <taxon>Faecalibacterium</taxon>
    </lineage>
</organism>
<name>A0A2A7A548_9FIRM</name>
<protein>
    <submittedName>
        <fullName evidence="2">Uncharacterized protein</fullName>
    </submittedName>
</protein>
<gene>
    <name evidence="2" type="ORF">CGS56_14065</name>
    <name evidence="3" type="ORF">CGS58_07015</name>
    <name evidence="1" type="ORF">GKD85_01570</name>
</gene>
<dbReference type="Proteomes" id="UP000477010">
    <property type="component" value="Unassembled WGS sequence"/>
</dbReference>
<evidence type="ECO:0000313" key="6">
    <source>
        <dbReference type="Proteomes" id="UP000477010"/>
    </source>
</evidence>
<dbReference type="EMBL" id="WKQE01000001">
    <property type="protein sequence ID" value="MSC79525.1"/>
    <property type="molecule type" value="Genomic_DNA"/>
</dbReference>
<reference evidence="2" key="2">
    <citation type="submission" date="2017-07" db="EMBL/GenBank/DDBJ databases">
        <authorList>
            <person name="Sun Z.S."/>
            <person name="Albrecht U."/>
            <person name="Echele G."/>
            <person name="Lee C.C."/>
        </authorList>
    </citation>
    <scope>NUCLEOTIDE SEQUENCE</scope>
    <source>
        <strain evidence="2">CNCM I 4573</strain>
        <strain evidence="3">CNCM I 4575</strain>
    </source>
</reference>
<proteinExistence type="predicted"/>
<dbReference type="RefSeq" id="WP_097786170.1">
    <property type="nucleotide sequence ID" value="NZ_JBBNHN010000001.1"/>
</dbReference>
<reference evidence="1 6" key="3">
    <citation type="journal article" date="2019" name="Nat. Med.">
        <title>A library of human gut bacterial isolates paired with longitudinal multiomics data enables mechanistic microbiome research.</title>
        <authorList>
            <person name="Poyet M."/>
            <person name="Groussin M."/>
            <person name="Gibbons S.M."/>
            <person name="Avila-Pacheco J."/>
            <person name="Jiang X."/>
            <person name="Kearney S.M."/>
            <person name="Perrotta A.R."/>
            <person name="Berdy B."/>
            <person name="Zhao S."/>
            <person name="Lieberman T.D."/>
            <person name="Swanson P.K."/>
            <person name="Smith M."/>
            <person name="Roesemann S."/>
            <person name="Alexander J.E."/>
            <person name="Rich S.A."/>
            <person name="Livny J."/>
            <person name="Vlamakis H."/>
            <person name="Clish C."/>
            <person name="Bullock K."/>
            <person name="Deik A."/>
            <person name="Scott J."/>
            <person name="Pierce K.A."/>
            <person name="Xavier R.J."/>
            <person name="Alm E.J."/>
        </authorList>
    </citation>
    <scope>NUCLEOTIDE SEQUENCE [LARGE SCALE GENOMIC DNA]</scope>
    <source>
        <strain evidence="1 6">BIOML-B9</strain>
    </source>
</reference>
<comment type="caution">
    <text evidence="2">The sequence shown here is derived from an EMBL/GenBank/DDBJ whole genome shotgun (WGS) entry which is preliminary data.</text>
</comment>
<dbReference type="Proteomes" id="UP000220157">
    <property type="component" value="Unassembled WGS sequence"/>
</dbReference>
<evidence type="ECO:0000313" key="4">
    <source>
        <dbReference type="Proteomes" id="UP000220005"/>
    </source>
</evidence>
<accession>A0A2A7A548</accession>
<dbReference type="EMBL" id="NMTY01000015">
    <property type="protein sequence ID" value="PDX81435.1"/>
    <property type="molecule type" value="Genomic_DNA"/>
</dbReference>
<evidence type="ECO:0000313" key="5">
    <source>
        <dbReference type="Proteomes" id="UP000220157"/>
    </source>
</evidence>
<evidence type="ECO:0000313" key="3">
    <source>
        <dbReference type="EMBL" id="PDX81435.1"/>
    </source>
</evidence>
<dbReference type="EMBL" id="NMTW01000053">
    <property type="protein sequence ID" value="PDX74163.1"/>
    <property type="molecule type" value="Genomic_DNA"/>
</dbReference>
<sequence length="91" mass="11017">MLQQVFDILWEAAQDAAQRISDFFRRIGEWAKEVSQKVLRAYAGNMAILYGLATEKQIRLMYHRRPRIRKKWYHIILRRIRRFLKTAVIPT</sequence>
<dbReference type="AlphaFoldDB" id="A0A2A7A548"/>
<evidence type="ECO:0000313" key="1">
    <source>
        <dbReference type="EMBL" id="MSC79525.1"/>
    </source>
</evidence>